<gene>
    <name evidence="2" type="ORF">METZ01_LOCUS125316</name>
</gene>
<evidence type="ECO:0000256" key="1">
    <source>
        <dbReference type="SAM" id="Phobius"/>
    </source>
</evidence>
<name>A0A381Y774_9ZZZZ</name>
<keyword evidence="1" id="KW-1133">Transmembrane helix</keyword>
<organism evidence="2">
    <name type="scientific">marine metagenome</name>
    <dbReference type="NCBI Taxonomy" id="408172"/>
    <lineage>
        <taxon>unclassified sequences</taxon>
        <taxon>metagenomes</taxon>
        <taxon>ecological metagenomes</taxon>
    </lineage>
</organism>
<feature type="transmembrane region" description="Helical" evidence="1">
    <location>
        <begin position="75"/>
        <end position="94"/>
    </location>
</feature>
<protein>
    <submittedName>
        <fullName evidence="2">Uncharacterized protein</fullName>
    </submittedName>
</protein>
<proteinExistence type="predicted"/>
<evidence type="ECO:0000313" key="2">
    <source>
        <dbReference type="EMBL" id="SVA72462.1"/>
    </source>
</evidence>
<dbReference type="AlphaFoldDB" id="A0A381Y774"/>
<reference evidence="2" key="1">
    <citation type="submission" date="2018-05" db="EMBL/GenBank/DDBJ databases">
        <authorList>
            <person name="Lanie J.A."/>
            <person name="Ng W.-L."/>
            <person name="Kazmierczak K.M."/>
            <person name="Andrzejewski T.M."/>
            <person name="Davidsen T.M."/>
            <person name="Wayne K.J."/>
            <person name="Tettelin H."/>
            <person name="Glass J.I."/>
            <person name="Rusch D."/>
            <person name="Podicherti R."/>
            <person name="Tsui H.-C.T."/>
            <person name="Winkler M.E."/>
        </authorList>
    </citation>
    <scope>NUCLEOTIDE SEQUENCE</scope>
</reference>
<feature type="transmembrane region" description="Helical" evidence="1">
    <location>
        <begin position="47"/>
        <end position="69"/>
    </location>
</feature>
<keyword evidence="1" id="KW-0472">Membrane</keyword>
<accession>A0A381Y774</accession>
<keyword evidence="1" id="KW-0812">Transmembrane</keyword>
<sequence>MEIIDFYVGLGLDYKAIYIAVTHIAIIIPSANWFCRRYKYTNEWKDAWIGSSMVLLIVTMMVSKTIYNYSPDDLILYGVIAIRCIMILALGYLIRRLWEKYTLPR</sequence>
<feature type="transmembrane region" description="Helical" evidence="1">
    <location>
        <begin position="16"/>
        <end position="35"/>
    </location>
</feature>
<dbReference type="EMBL" id="UINC01017468">
    <property type="protein sequence ID" value="SVA72462.1"/>
    <property type="molecule type" value="Genomic_DNA"/>
</dbReference>